<proteinExistence type="inferred from homology"/>
<keyword evidence="11" id="KW-1185">Reference proteome</keyword>
<dbReference type="PROSITE" id="PS51379">
    <property type="entry name" value="4FE4S_FER_2"/>
    <property type="match status" value="4"/>
</dbReference>
<dbReference type="SUPFAM" id="SSF54862">
    <property type="entry name" value="4Fe-4S ferredoxins"/>
    <property type="match status" value="1"/>
</dbReference>
<dbReference type="InterPro" id="IPR036188">
    <property type="entry name" value="FAD/NAD-bd_sf"/>
</dbReference>
<sequence length="1013" mass="110336">MQNTNRLQSSNKVLVIGGGLGGIRTALDLAEAEKDVILVDKAPAIGGLMTQLDRTFPTNNCDLCTLAPHLSEGSRQKHIELLSLTSVTDVKGEKGNFTVSLKTAPRYINLDKCTACGACYKAFPECVTFTPGLDHRAPTCMRYPQSTPQAYAVDLAKCSDVEALMKVCPTGAIVPDDLGRNQEVKCGAIVFSPGAALFDPSHLDYLAYATNPDVVTALEYERILSASGPTMGKLTRPSNGEQPKKIAWIQCIGSRGLQKGSGEYCSSACCMFALKEAMVTRERFGDDIETTIFYMDMRTFGKDYELYLQRAVNEFGVRLVHSRPHSILQPEGETKLKLSYTNDGSTQQHDEDFDMVVLSTGFKVADDVKVLAGKMGIDLHSDGFPKTEGFNAHATSVPGIYVCGTFEAPKDIPETMVQASAAACLASGDVASVKVEEDTEDLFPAEREVTGEEPKVGVFICDCGENIGSTVNVETLVEDALKLSNVAVAKAVGHGCSRESMAIIKSAIEEEGINRVVIGGCSPRTHQEKFQDLLKSAGLNKYLLEIANIREQATWVHSGDPAKATAKACELIRMATAAAVKAQPLADYTLPMNKDVLVVGGGVTGMTTALELADKGSKVYLAEKTKELGGVANKLKKTLEGANVQEFVADLVAKTKAHENIEVITSALIVDHIGMPGMFKTGMQVGRQMFYRQIEHGVTIMATGAKPNRPKAYMLDECDKVVTQIEIQNLIEEQPDVVKGWDNVVMIQCVGSRIPDNPNCSRICCQNAVKNSLRILELNPNARIFVLYRDMRTYGRQEEYYRKARAKGVMFVRYDLDNTPQVDAVDGLVDVTYHDPILGMKVTVSADCLCLSTGLIADHDSNEELAMTFKLPRTVDGYFLEDHVKLRPVDLPVPGFFVAGTAHSPKTIRESVTQARAAASRAQTMLARDVINLGARVARVDKKKCATCLVCVRACPFDIPFINADRYSEIDPAKCHGCGACVSECPAKAIQLMEFEDDRILAKLEELFEKVEA</sequence>
<feature type="domain" description="4Fe-4S ferredoxin-type" evidence="9">
    <location>
        <begin position="936"/>
        <end position="965"/>
    </location>
</feature>
<evidence type="ECO:0000259" key="9">
    <source>
        <dbReference type="PROSITE" id="PS51379"/>
    </source>
</evidence>
<feature type="domain" description="4Fe-4S ferredoxin-type" evidence="9">
    <location>
        <begin position="104"/>
        <end position="132"/>
    </location>
</feature>
<reference evidence="10 11" key="1">
    <citation type="submission" date="2016-12" db="EMBL/GenBank/DDBJ databases">
        <authorList>
            <person name="Song W.-J."/>
            <person name="Kurnit D.M."/>
        </authorList>
    </citation>
    <scope>NUCLEOTIDE SEQUENCE [LARGE SCALE GENOMIC DNA]</scope>
    <source>
        <strain evidence="10 11">DSM 18488</strain>
    </source>
</reference>
<dbReference type="InterPro" id="IPR017896">
    <property type="entry name" value="4Fe4S_Fe-S-bd"/>
</dbReference>
<keyword evidence="5" id="KW-0285">Flavoprotein</keyword>
<evidence type="ECO:0000313" key="11">
    <source>
        <dbReference type="Proteomes" id="UP000184603"/>
    </source>
</evidence>
<dbReference type="STRING" id="1121416.SAMN02745220_02880"/>
<protein>
    <submittedName>
        <fullName evidence="10">Heterodisulfide reductase subunit A</fullName>
    </submittedName>
</protein>
<keyword evidence="8" id="KW-0411">Iron-sulfur</keyword>
<comment type="cofactor">
    <cofactor evidence="1">
        <name>FAD</name>
        <dbReference type="ChEBI" id="CHEBI:57692"/>
    </cofactor>
</comment>
<accession>A0A1M7YAC9</accession>
<dbReference type="Pfam" id="PF07992">
    <property type="entry name" value="Pyr_redox_2"/>
    <property type="match status" value="2"/>
</dbReference>
<evidence type="ECO:0000256" key="5">
    <source>
        <dbReference type="ARBA" id="ARBA00022827"/>
    </source>
</evidence>
<dbReference type="GO" id="GO:0016491">
    <property type="term" value="F:oxidoreductase activity"/>
    <property type="evidence" value="ECO:0007669"/>
    <property type="project" value="UniProtKB-KW"/>
</dbReference>
<dbReference type="PROSITE" id="PS00198">
    <property type="entry name" value="4FE4S_FER_1"/>
    <property type="match status" value="1"/>
</dbReference>
<evidence type="ECO:0000256" key="6">
    <source>
        <dbReference type="ARBA" id="ARBA00023002"/>
    </source>
</evidence>
<dbReference type="InterPro" id="IPR017900">
    <property type="entry name" value="4Fe4S_Fe_S_CS"/>
</dbReference>
<feature type="domain" description="4Fe-4S ferredoxin-type" evidence="9">
    <location>
        <begin position="149"/>
        <end position="178"/>
    </location>
</feature>
<gene>
    <name evidence="10" type="ORF">SAMN02745220_02880</name>
</gene>
<dbReference type="AlphaFoldDB" id="A0A1M7YAC9"/>
<organism evidence="10 11">
    <name type="scientific">Desulfopila aestuarii DSM 18488</name>
    <dbReference type="NCBI Taxonomy" id="1121416"/>
    <lineage>
        <taxon>Bacteria</taxon>
        <taxon>Pseudomonadati</taxon>
        <taxon>Thermodesulfobacteriota</taxon>
        <taxon>Desulfobulbia</taxon>
        <taxon>Desulfobulbales</taxon>
        <taxon>Desulfocapsaceae</taxon>
        <taxon>Desulfopila</taxon>
    </lineage>
</organism>
<dbReference type="Gene3D" id="3.30.70.20">
    <property type="match status" value="2"/>
</dbReference>
<dbReference type="PANTHER" id="PTHR43498">
    <property type="entry name" value="FERREDOXIN:COB-COM HETERODISULFIDE REDUCTASE SUBUNIT A"/>
    <property type="match status" value="1"/>
</dbReference>
<keyword evidence="7" id="KW-0408">Iron</keyword>
<dbReference type="SUPFAM" id="SSF51905">
    <property type="entry name" value="FAD/NAD(P)-binding domain"/>
    <property type="match status" value="1"/>
</dbReference>
<evidence type="ECO:0000256" key="8">
    <source>
        <dbReference type="ARBA" id="ARBA00023014"/>
    </source>
</evidence>
<evidence type="ECO:0000256" key="1">
    <source>
        <dbReference type="ARBA" id="ARBA00001974"/>
    </source>
</evidence>
<evidence type="ECO:0000256" key="4">
    <source>
        <dbReference type="ARBA" id="ARBA00022723"/>
    </source>
</evidence>
<dbReference type="GO" id="GO:0051539">
    <property type="term" value="F:4 iron, 4 sulfur cluster binding"/>
    <property type="evidence" value="ECO:0007669"/>
    <property type="project" value="UniProtKB-KW"/>
</dbReference>
<dbReference type="InterPro" id="IPR023753">
    <property type="entry name" value="FAD/NAD-binding_dom"/>
</dbReference>
<dbReference type="Pfam" id="PF13237">
    <property type="entry name" value="Fer4_10"/>
    <property type="match status" value="1"/>
</dbReference>
<keyword evidence="5" id="KW-0274">FAD</keyword>
<comment type="similarity">
    <text evidence="2">Belongs to the HdrA family.</text>
</comment>
<dbReference type="Pfam" id="PF12831">
    <property type="entry name" value="FAD_oxidored"/>
    <property type="match status" value="1"/>
</dbReference>
<dbReference type="EMBL" id="FRFE01000014">
    <property type="protein sequence ID" value="SHO49526.1"/>
    <property type="molecule type" value="Genomic_DNA"/>
</dbReference>
<evidence type="ECO:0000256" key="2">
    <source>
        <dbReference type="ARBA" id="ARBA00006561"/>
    </source>
</evidence>
<dbReference type="Gene3D" id="3.50.50.60">
    <property type="entry name" value="FAD/NAD(P)-binding domain"/>
    <property type="match status" value="3"/>
</dbReference>
<name>A0A1M7YAC9_9BACT</name>
<dbReference type="InterPro" id="IPR039650">
    <property type="entry name" value="HdrA-like"/>
</dbReference>
<dbReference type="GO" id="GO:0046872">
    <property type="term" value="F:metal ion binding"/>
    <property type="evidence" value="ECO:0007669"/>
    <property type="project" value="UniProtKB-KW"/>
</dbReference>
<keyword evidence="4" id="KW-0479">Metal-binding</keyword>
<dbReference type="OrthoDB" id="9766627at2"/>
<evidence type="ECO:0000256" key="7">
    <source>
        <dbReference type="ARBA" id="ARBA00023004"/>
    </source>
</evidence>
<dbReference type="RefSeq" id="WP_073614223.1">
    <property type="nucleotide sequence ID" value="NZ_FRFE01000014.1"/>
</dbReference>
<evidence type="ECO:0000313" key="10">
    <source>
        <dbReference type="EMBL" id="SHO49526.1"/>
    </source>
</evidence>
<feature type="domain" description="4Fe-4S ferredoxin-type" evidence="9">
    <location>
        <begin position="966"/>
        <end position="995"/>
    </location>
</feature>
<dbReference type="Gene3D" id="3.40.50.720">
    <property type="entry name" value="NAD(P)-binding Rossmann-like Domain"/>
    <property type="match status" value="1"/>
</dbReference>
<evidence type="ECO:0000256" key="3">
    <source>
        <dbReference type="ARBA" id="ARBA00022485"/>
    </source>
</evidence>
<keyword evidence="6" id="KW-0560">Oxidoreductase</keyword>
<dbReference type="SUPFAM" id="SSF51971">
    <property type="entry name" value="Nucleotide-binding domain"/>
    <property type="match status" value="1"/>
</dbReference>
<dbReference type="Proteomes" id="UP000184603">
    <property type="component" value="Unassembled WGS sequence"/>
</dbReference>
<keyword evidence="3" id="KW-0004">4Fe-4S</keyword>
<dbReference type="PANTHER" id="PTHR43498:SF1">
    <property type="entry name" value="COB--COM HETERODISULFIDE REDUCTASE IRON-SULFUR SUBUNIT A"/>
    <property type="match status" value="1"/>
</dbReference>